<evidence type="ECO:0000313" key="3">
    <source>
        <dbReference type="Proteomes" id="UP001383192"/>
    </source>
</evidence>
<protein>
    <submittedName>
        <fullName evidence="2">Uncharacterized protein</fullName>
    </submittedName>
</protein>
<reference evidence="2 3" key="1">
    <citation type="submission" date="2024-01" db="EMBL/GenBank/DDBJ databases">
        <title>A draft genome for a cacao thread blight-causing isolate of Paramarasmius palmivorus.</title>
        <authorList>
            <person name="Baruah I.K."/>
            <person name="Bukari Y."/>
            <person name="Amoako-Attah I."/>
            <person name="Meinhardt L.W."/>
            <person name="Bailey B.A."/>
            <person name="Cohen S.P."/>
        </authorList>
    </citation>
    <scope>NUCLEOTIDE SEQUENCE [LARGE SCALE GENOMIC DNA]</scope>
    <source>
        <strain evidence="2 3">GH-12</strain>
    </source>
</reference>
<evidence type="ECO:0000256" key="1">
    <source>
        <dbReference type="SAM" id="MobiDB-lite"/>
    </source>
</evidence>
<gene>
    <name evidence="2" type="ORF">VNI00_000505</name>
</gene>
<keyword evidence="3" id="KW-1185">Reference proteome</keyword>
<sequence length="68" mass="7024">MSSKKSESTTSLISKDSKSSSFSSRLSLSKGGANSSASLPKSDSDFAKKAKANGWGAPTPTQPRLGQM</sequence>
<feature type="compositionally biased region" description="Polar residues" evidence="1">
    <location>
        <begin position="32"/>
        <end position="41"/>
    </location>
</feature>
<proteinExistence type="predicted"/>
<dbReference type="AlphaFoldDB" id="A0AAW0E870"/>
<dbReference type="EMBL" id="JAYKXP010000002">
    <property type="protein sequence ID" value="KAK7060773.1"/>
    <property type="molecule type" value="Genomic_DNA"/>
</dbReference>
<name>A0AAW0E870_9AGAR</name>
<organism evidence="2 3">
    <name type="scientific">Paramarasmius palmivorus</name>
    <dbReference type="NCBI Taxonomy" id="297713"/>
    <lineage>
        <taxon>Eukaryota</taxon>
        <taxon>Fungi</taxon>
        <taxon>Dikarya</taxon>
        <taxon>Basidiomycota</taxon>
        <taxon>Agaricomycotina</taxon>
        <taxon>Agaricomycetes</taxon>
        <taxon>Agaricomycetidae</taxon>
        <taxon>Agaricales</taxon>
        <taxon>Marasmiineae</taxon>
        <taxon>Marasmiaceae</taxon>
        <taxon>Paramarasmius</taxon>
    </lineage>
</organism>
<comment type="caution">
    <text evidence="2">The sequence shown here is derived from an EMBL/GenBank/DDBJ whole genome shotgun (WGS) entry which is preliminary data.</text>
</comment>
<evidence type="ECO:0000313" key="2">
    <source>
        <dbReference type="EMBL" id="KAK7060773.1"/>
    </source>
</evidence>
<accession>A0AAW0E870</accession>
<dbReference type="Proteomes" id="UP001383192">
    <property type="component" value="Unassembled WGS sequence"/>
</dbReference>
<feature type="compositionally biased region" description="Low complexity" evidence="1">
    <location>
        <begin position="8"/>
        <end position="30"/>
    </location>
</feature>
<feature type="region of interest" description="Disordered" evidence="1">
    <location>
        <begin position="1"/>
        <end position="68"/>
    </location>
</feature>